<reference evidence="2" key="1">
    <citation type="submission" date="2020-02" db="EMBL/GenBank/DDBJ databases">
        <authorList>
            <person name="Meier V. D."/>
        </authorList>
    </citation>
    <scope>NUCLEOTIDE SEQUENCE</scope>
    <source>
        <strain evidence="2">AVDCRST_MAG29</strain>
    </source>
</reference>
<feature type="region of interest" description="Disordered" evidence="1">
    <location>
        <begin position="196"/>
        <end position="216"/>
    </location>
</feature>
<dbReference type="InterPro" id="IPR025447">
    <property type="entry name" value="DUF4192"/>
</dbReference>
<evidence type="ECO:0008006" key="3">
    <source>
        <dbReference type="Google" id="ProtNLM"/>
    </source>
</evidence>
<name>A0A6J4L6K3_9ACTN</name>
<dbReference type="Pfam" id="PF13830">
    <property type="entry name" value="DUF4192"/>
    <property type="match status" value="1"/>
</dbReference>
<dbReference type="EMBL" id="CADCUG010000036">
    <property type="protein sequence ID" value="CAA9324291.1"/>
    <property type="molecule type" value="Genomic_DNA"/>
</dbReference>
<accession>A0A6J4L6K3</accession>
<proteinExistence type="predicted"/>
<dbReference type="AlphaFoldDB" id="A0A6J4L6K3"/>
<protein>
    <recommendedName>
        <fullName evidence="3">DUF4192 domain-containing protein</fullName>
    </recommendedName>
</protein>
<gene>
    <name evidence="2" type="ORF">AVDCRST_MAG29-585</name>
</gene>
<organism evidence="2">
    <name type="scientific">uncultured Nocardioidaceae bacterium</name>
    <dbReference type="NCBI Taxonomy" id="253824"/>
    <lineage>
        <taxon>Bacteria</taxon>
        <taxon>Bacillati</taxon>
        <taxon>Actinomycetota</taxon>
        <taxon>Actinomycetes</taxon>
        <taxon>Propionibacteriales</taxon>
        <taxon>Nocardioidaceae</taxon>
        <taxon>environmental samples</taxon>
    </lineage>
</organism>
<sequence length="370" mass="39240">MPDVSDEVPEPVPDVVIRAGGHADLLALLAIRLGFHPDESLLVASLDERGRLGFSLRVDLPHDRDVDALVDSVVAVMQRQDARRVVVAAVGRAGRGLGRLVGTVADRFAQCAVDVDEAVVADGRRWWCQLCPGSSPESSAGTAYDLTSSAPMAQAVLAGVSVLPSRTALADGFAAVHGPRRARVHAAVVEVRDDVHEQARRAGSSRPLHASPQALTSGASRVRQVVEGFVQAQRRAEEGLVPAELDDRTIAELAVLTALVPVRDVAWSMMSRAQATRHAALWSCVARHVPTELSAAPLSLAGFASWLHGDGAAAWCAVERCLQEHPDYSMALLIAEALERAVPPDAWSPVPDDLLAAALHPPLELDDPAA</sequence>
<evidence type="ECO:0000313" key="2">
    <source>
        <dbReference type="EMBL" id="CAA9324291.1"/>
    </source>
</evidence>
<evidence type="ECO:0000256" key="1">
    <source>
        <dbReference type="SAM" id="MobiDB-lite"/>
    </source>
</evidence>